<feature type="compositionally biased region" description="Basic residues" evidence="2">
    <location>
        <begin position="1"/>
        <end position="14"/>
    </location>
</feature>
<proteinExistence type="predicted"/>
<keyword evidence="1" id="KW-0175">Coiled coil</keyword>
<accession>A0A0N9QXU9</accession>
<dbReference type="Proteomes" id="UP000203826">
    <property type="component" value="Segment"/>
</dbReference>
<feature type="region of interest" description="Disordered" evidence="2">
    <location>
        <begin position="337"/>
        <end position="364"/>
    </location>
</feature>
<feature type="compositionally biased region" description="Polar residues" evidence="2">
    <location>
        <begin position="74"/>
        <end position="92"/>
    </location>
</feature>
<dbReference type="EMBL" id="KT820662">
    <property type="protein sequence ID" value="ALH23347.1"/>
    <property type="molecule type" value="Genomic_DNA"/>
</dbReference>
<evidence type="ECO:0000256" key="1">
    <source>
        <dbReference type="SAM" id="Coils"/>
    </source>
</evidence>
<evidence type="ECO:0000313" key="3">
    <source>
        <dbReference type="EMBL" id="ALH23347.1"/>
    </source>
</evidence>
<feature type="compositionally biased region" description="Basic residues" evidence="2">
    <location>
        <begin position="345"/>
        <end position="364"/>
    </location>
</feature>
<protein>
    <submittedName>
        <fullName evidence="3">Uncharacterized protein</fullName>
    </submittedName>
</protein>
<evidence type="ECO:0000256" key="2">
    <source>
        <dbReference type="SAM" id="MobiDB-lite"/>
    </source>
</evidence>
<sequence length="364" mass="41624">MKYLRKTRRKHKNIKGAGARIAQSRRTTEAAHFQTRGLGGTPAPPPGTLAAHLKKQNEAEGSILNKFMGIRPSQLNNIGNDNQEPNNLSLHPSQRGIDSPPAPFTFFKHLAEQSQNSRNRFDNQWNITPTIDTTANSSNILEKIYKERMNDQDRRDVLDNIRTVLTARDDIMRHHRNIETPATYAEAVSALNRELHNNSTDFNNVVADAKRQLGYSQATRPNLTIMQRALSIIKDQKQGGHQHALNQITDAQEQLLNWQREYESQERRTTELRLAQLERDKATRQHAAWLESGNEGLWADEVEKDEEEAKKAKLARIIDQSRKAELQALYALGEKGLAGYSGGRKPQKSKRKKRHRKQRKTRRA</sequence>
<feature type="region of interest" description="Disordered" evidence="2">
    <location>
        <begin position="74"/>
        <end position="99"/>
    </location>
</feature>
<reference evidence="3 4" key="1">
    <citation type="journal article" date="2015" name="Genome Announc.">
        <title>The 474-Kilobase-Pair Complete Genome Sequence of CeV-01B, a Virus Infecting Haptolina (Chrysochromulina) ericina (Prymnesiophyceae).</title>
        <authorList>
            <person name="Gallot-Lavallee L."/>
            <person name="Pagarete A."/>
            <person name="Legendre M."/>
            <person name="Santini S."/>
            <person name="Sandaa R.A."/>
            <person name="Himmelbauer H."/>
            <person name="Ogata H."/>
            <person name="Bratbak G."/>
            <person name="Claverie J.M."/>
        </authorList>
    </citation>
    <scope>NUCLEOTIDE SEQUENCE [LARGE SCALE GENOMIC DNA]</scope>
    <source>
        <strain evidence="3">CeV-01B</strain>
    </source>
</reference>
<organism evidence="3 4">
    <name type="scientific">Chrysochromulina ericina virus CeV-01B</name>
    <dbReference type="NCBI Taxonomy" id="3070830"/>
    <lineage>
        <taxon>Viruses</taxon>
        <taxon>Varidnaviria</taxon>
        <taxon>Bamfordvirae</taxon>
        <taxon>Nucleocytoviricota</taxon>
        <taxon>Megaviricetes</taxon>
        <taxon>Imitervirales</taxon>
        <taxon>Mesomimiviridae</taxon>
        <taxon>Tethysvirus</taxon>
        <taxon>Tethysvirus raunefjordenense</taxon>
    </lineage>
</organism>
<keyword evidence="4" id="KW-1185">Reference proteome</keyword>
<dbReference type="KEGG" id="vg:26049308"/>
<feature type="coiled-coil region" evidence="1">
    <location>
        <begin position="241"/>
        <end position="268"/>
    </location>
</feature>
<gene>
    <name evidence="3" type="ORF">ceV_441</name>
</gene>
<evidence type="ECO:0000313" key="4">
    <source>
        <dbReference type="Proteomes" id="UP000203826"/>
    </source>
</evidence>
<name>A0A0N9QXU9_9VIRU</name>
<feature type="region of interest" description="Disordered" evidence="2">
    <location>
        <begin position="1"/>
        <end position="48"/>
    </location>
</feature>